<feature type="signal peptide" evidence="1">
    <location>
        <begin position="1"/>
        <end position="24"/>
    </location>
</feature>
<organism evidence="2 3">
    <name type="scientific">Peptoniphilus asaccharolyticus DSM 20463</name>
    <dbReference type="NCBI Taxonomy" id="573058"/>
    <lineage>
        <taxon>Bacteria</taxon>
        <taxon>Bacillati</taxon>
        <taxon>Bacillota</taxon>
        <taxon>Tissierellia</taxon>
        <taxon>Tissierellales</taxon>
        <taxon>Peptoniphilaceae</taxon>
        <taxon>Peptoniphilus</taxon>
    </lineage>
</organism>
<evidence type="ECO:0000256" key="1">
    <source>
        <dbReference type="SAM" id="SignalP"/>
    </source>
</evidence>
<dbReference type="Proteomes" id="UP000192368">
    <property type="component" value="Unassembled WGS sequence"/>
</dbReference>
<name>A0A1W1UCD9_PEPAS</name>
<protein>
    <recommendedName>
        <fullName evidence="4">Glycine zipper</fullName>
    </recommendedName>
</protein>
<dbReference type="OrthoDB" id="10016376at2"/>
<dbReference type="AlphaFoldDB" id="A0A1W1UCD9"/>
<evidence type="ECO:0000313" key="2">
    <source>
        <dbReference type="EMBL" id="SMB78703.1"/>
    </source>
</evidence>
<accession>A0A1W1UCD9</accession>
<sequence length="241" mass="27186">MKNRAKISLILALSQLVVPCTVFANENSYNFIKNNSNSNYPFEVNENIEKYKAIELNEDIEKYIKNANSVETYFILGDKVTYYIGENYTIVKDSCGYYKIDFLSNQEVLVNGENVKSRIVVEEKARSITGNERMSASSLVKYDEKRREYNVIGLAPSVIGGIVGGVVGAKIGGRLGQVFSIVGGAVVGLVSGGSFDEYYISVITEYYYETPIITTRPKLVNKNIVYHGPKYDRYKNYWFTL</sequence>
<reference evidence="3" key="1">
    <citation type="submission" date="2017-04" db="EMBL/GenBank/DDBJ databases">
        <authorList>
            <person name="Varghese N."/>
            <person name="Submissions S."/>
        </authorList>
    </citation>
    <scope>NUCLEOTIDE SEQUENCE [LARGE SCALE GENOMIC DNA]</scope>
    <source>
        <strain evidence="3">DSM 20463</strain>
    </source>
</reference>
<gene>
    <name evidence="2" type="ORF">SAMN00017477_0086</name>
</gene>
<dbReference type="RefSeq" id="WP_084229787.1">
    <property type="nucleotide sequence ID" value="NZ_FWWR01000008.1"/>
</dbReference>
<dbReference type="EMBL" id="FWWR01000008">
    <property type="protein sequence ID" value="SMB78703.1"/>
    <property type="molecule type" value="Genomic_DNA"/>
</dbReference>
<evidence type="ECO:0008006" key="4">
    <source>
        <dbReference type="Google" id="ProtNLM"/>
    </source>
</evidence>
<feature type="chain" id="PRO_5013388903" description="Glycine zipper" evidence="1">
    <location>
        <begin position="25"/>
        <end position="241"/>
    </location>
</feature>
<keyword evidence="1" id="KW-0732">Signal</keyword>
<proteinExistence type="predicted"/>
<keyword evidence="3" id="KW-1185">Reference proteome</keyword>
<dbReference type="STRING" id="573058.SAMN00017477_0086"/>
<evidence type="ECO:0000313" key="3">
    <source>
        <dbReference type="Proteomes" id="UP000192368"/>
    </source>
</evidence>